<dbReference type="PANTHER" id="PTHR47150:SF7">
    <property type="entry name" value="NUCLEASE"/>
    <property type="match status" value="1"/>
</dbReference>
<reference evidence="1" key="1">
    <citation type="journal article" date="2023" name="Plant J.">
        <title>Genome sequences and population genomics provide insights into the demographic history, inbreeding, and mutation load of two 'living fossil' tree species of Dipteronia.</title>
        <authorList>
            <person name="Feng Y."/>
            <person name="Comes H.P."/>
            <person name="Chen J."/>
            <person name="Zhu S."/>
            <person name="Lu R."/>
            <person name="Zhang X."/>
            <person name="Li P."/>
            <person name="Qiu J."/>
            <person name="Olsen K.M."/>
            <person name="Qiu Y."/>
        </authorList>
    </citation>
    <scope>NUCLEOTIDE SEQUENCE</scope>
    <source>
        <strain evidence="1">NBL</strain>
    </source>
</reference>
<organism evidence="1 2">
    <name type="scientific">Dipteronia sinensis</name>
    <dbReference type="NCBI Taxonomy" id="43782"/>
    <lineage>
        <taxon>Eukaryota</taxon>
        <taxon>Viridiplantae</taxon>
        <taxon>Streptophyta</taxon>
        <taxon>Embryophyta</taxon>
        <taxon>Tracheophyta</taxon>
        <taxon>Spermatophyta</taxon>
        <taxon>Magnoliopsida</taxon>
        <taxon>eudicotyledons</taxon>
        <taxon>Gunneridae</taxon>
        <taxon>Pentapetalae</taxon>
        <taxon>rosids</taxon>
        <taxon>malvids</taxon>
        <taxon>Sapindales</taxon>
        <taxon>Sapindaceae</taxon>
        <taxon>Hippocastanoideae</taxon>
        <taxon>Acereae</taxon>
        <taxon>Dipteronia</taxon>
    </lineage>
</organism>
<proteinExistence type="predicted"/>
<sequence>MARNNFNARMLELIEEEDDDDYGILFGMAAVEGEQLAIESRGPRRGRSVPCHATIDRDRAKVIAIFGEEYLRSPNSDNITRLLATGEQRGFPCMLGSIDCMHWKWKNCPSMWAGMYSGHVHEPTIILEVVVSEGRAPPVNYSINSHDYSVGYYLADGIYPSWETFVKTISALQGNKRKLFANAQESAQKDVERAFGVLQACFTIVCGPARFWNQETLKDIMIACIIMHNMIIEDEQDAYNMFSSFEAC</sequence>
<evidence type="ECO:0000313" key="2">
    <source>
        <dbReference type="Proteomes" id="UP001281410"/>
    </source>
</evidence>
<comment type="caution">
    <text evidence="1">The sequence shown here is derived from an EMBL/GenBank/DDBJ whole genome shotgun (WGS) entry which is preliminary data.</text>
</comment>
<protein>
    <submittedName>
        <fullName evidence="1">Uncharacterized protein</fullName>
    </submittedName>
</protein>
<dbReference type="PANTHER" id="PTHR47150">
    <property type="entry name" value="OS12G0169200 PROTEIN"/>
    <property type="match status" value="1"/>
</dbReference>
<keyword evidence="2" id="KW-1185">Reference proteome</keyword>
<dbReference type="Proteomes" id="UP001281410">
    <property type="component" value="Unassembled WGS sequence"/>
</dbReference>
<accession>A0AAE0DR33</accession>
<gene>
    <name evidence="1" type="ORF">Dsin_030394</name>
</gene>
<dbReference type="EMBL" id="JANJYJ010000010">
    <property type="protein sequence ID" value="KAK3183108.1"/>
    <property type="molecule type" value="Genomic_DNA"/>
</dbReference>
<dbReference type="AlphaFoldDB" id="A0AAE0DR33"/>
<name>A0AAE0DR33_9ROSI</name>
<dbReference type="Pfam" id="PF04827">
    <property type="entry name" value="Plant_tran"/>
    <property type="match status" value="1"/>
</dbReference>
<evidence type="ECO:0000313" key="1">
    <source>
        <dbReference type="EMBL" id="KAK3183108.1"/>
    </source>
</evidence>
<dbReference type="InterPro" id="IPR006912">
    <property type="entry name" value="Harbinger_derived_prot"/>
</dbReference>